<evidence type="ECO:0000259" key="2">
    <source>
        <dbReference type="Pfam" id="PF00171"/>
    </source>
</evidence>
<accession>W2S0S0</accession>
<feature type="domain" description="Aldehyde dehydrogenase" evidence="2">
    <location>
        <begin position="192"/>
        <end position="340"/>
    </location>
</feature>
<dbReference type="eggNOG" id="KOG2456">
    <property type="taxonomic scope" value="Eukaryota"/>
</dbReference>
<sequence length="484" mass="52672">MDERMTTIQASVIDGIALTPRFRERNLTALHSALQDVRAELVEEIKQQGATNEEAMFQYLLTLNALKEFHSTVHPQACQEAEYRVARSQDHPDQRRPYGYAYIVPAHVDELYSTVVAVAAALAAGNCILVQRRSESTRLLQILEKLLTGALSPEVFVFASKDPFDTIFQQRHRSVLQGAPASDLKGGSPPVDGQVAVVVNRTADLRAAARDCVHARFAFGGTSAYAPDVVLVNDFCVDEFASAVAEAALSYLTGPAHHNNSDPRPQKQVQEPPTDLKEILKTSGTILAAGHGGQVVLLRQRNSKLLSHKVDSPVLVILPITSVDDAIDWLNSSPSPLAATYIYSTPAFAKYVSQFARSYLSLVNHIPPELLVGPRAPSAITTSVHPRYTPEMFSVVSPTLIEHPPHLQGLDRAIWSDAAGGNRKKLQDLLETRLTPVKEPFGPAVGFFEQGFLVGASLVLSSTIACGVLSIKYGYPALMARLAR</sequence>
<keyword evidence="1" id="KW-0472">Membrane</keyword>
<gene>
    <name evidence="3" type="ORF">HMPREF1541_01470</name>
</gene>
<dbReference type="InParanoid" id="W2S0S0"/>
<dbReference type="GO" id="GO:0016620">
    <property type="term" value="F:oxidoreductase activity, acting on the aldehyde or oxo group of donors, NAD or NADP as acceptor"/>
    <property type="evidence" value="ECO:0007669"/>
    <property type="project" value="InterPro"/>
</dbReference>
<dbReference type="InterPro" id="IPR016162">
    <property type="entry name" value="Ald_DH_N"/>
</dbReference>
<dbReference type="VEuPathDB" id="FungiDB:HMPREF1541_01470"/>
<dbReference type="Pfam" id="PF00171">
    <property type="entry name" value="Aldedh"/>
    <property type="match status" value="1"/>
</dbReference>
<evidence type="ECO:0000313" key="4">
    <source>
        <dbReference type="Proteomes" id="UP000030752"/>
    </source>
</evidence>
<proteinExistence type="predicted"/>
<reference evidence="3 4" key="1">
    <citation type="submission" date="2013-03" db="EMBL/GenBank/DDBJ databases">
        <title>The Genome Sequence of Phialophora europaea CBS 101466.</title>
        <authorList>
            <consortium name="The Broad Institute Genomics Platform"/>
            <person name="Cuomo C."/>
            <person name="de Hoog S."/>
            <person name="Gorbushina A."/>
            <person name="Walker B."/>
            <person name="Young S.K."/>
            <person name="Zeng Q."/>
            <person name="Gargeya S."/>
            <person name="Fitzgerald M."/>
            <person name="Haas B."/>
            <person name="Abouelleil A."/>
            <person name="Allen A.W."/>
            <person name="Alvarado L."/>
            <person name="Arachchi H.M."/>
            <person name="Berlin A.M."/>
            <person name="Chapman S.B."/>
            <person name="Gainer-Dewar J."/>
            <person name="Goldberg J."/>
            <person name="Griggs A."/>
            <person name="Gujja S."/>
            <person name="Hansen M."/>
            <person name="Howarth C."/>
            <person name="Imamovic A."/>
            <person name="Ireland A."/>
            <person name="Larimer J."/>
            <person name="McCowan C."/>
            <person name="Murphy C."/>
            <person name="Pearson M."/>
            <person name="Poon T.W."/>
            <person name="Priest M."/>
            <person name="Roberts A."/>
            <person name="Saif S."/>
            <person name="Shea T."/>
            <person name="Sisk P."/>
            <person name="Sykes S."/>
            <person name="Wortman J."/>
            <person name="Nusbaum C."/>
            <person name="Birren B."/>
        </authorList>
    </citation>
    <scope>NUCLEOTIDE SEQUENCE [LARGE SCALE GENOMIC DNA]</scope>
    <source>
        <strain evidence="3 4">CBS 101466</strain>
    </source>
</reference>
<dbReference type="STRING" id="1220924.W2S0S0"/>
<dbReference type="Proteomes" id="UP000030752">
    <property type="component" value="Unassembled WGS sequence"/>
</dbReference>
<dbReference type="PANTHER" id="PTHR43111">
    <property type="entry name" value="ALDEHYDE DEHYDROGENASE B-RELATED"/>
    <property type="match status" value="1"/>
</dbReference>
<keyword evidence="4" id="KW-1185">Reference proteome</keyword>
<dbReference type="HOGENOM" id="CLU_023881_0_0_1"/>
<name>W2S0S0_CYPE1</name>
<evidence type="ECO:0000256" key="1">
    <source>
        <dbReference type="SAM" id="Phobius"/>
    </source>
</evidence>
<dbReference type="RefSeq" id="XP_008714052.1">
    <property type="nucleotide sequence ID" value="XM_008715830.1"/>
</dbReference>
<organism evidence="3 4">
    <name type="scientific">Cyphellophora europaea (strain CBS 101466)</name>
    <name type="common">Phialophora europaea</name>
    <dbReference type="NCBI Taxonomy" id="1220924"/>
    <lineage>
        <taxon>Eukaryota</taxon>
        <taxon>Fungi</taxon>
        <taxon>Dikarya</taxon>
        <taxon>Ascomycota</taxon>
        <taxon>Pezizomycotina</taxon>
        <taxon>Eurotiomycetes</taxon>
        <taxon>Chaetothyriomycetidae</taxon>
        <taxon>Chaetothyriales</taxon>
        <taxon>Cyphellophoraceae</taxon>
        <taxon>Cyphellophora</taxon>
    </lineage>
</organism>
<dbReference type="Gene3D" id="3.40.309.10">
    <property type="entry name" value="Aldehyde Dehydrogenase, Chain A, domain 2"/>
    <property type="match status" value="1"/>
</dbReference>
<dbReference type="InterPro" id="IPR016163">
    <property type="entry name" value="Ald_DH_C"/>
</dbReference>
<dbReference type="AlphaFoldDB" id="W2S0S0"/>
<dbReference type="InterPro" id="IPR015590">
    <property type="entry name" value="Aldehyde_DH_dom"/>
</dbReference>
<dbReference type="EMBL" id="KB822718">
    <property type="protein sequence ID" value="ETN42316.1"/>
    <property type="molecule type" value="Genomic_DNA"/>
</dbReference>
<protein>
    <recommendedName>
        <fullName evidence="2">Aldehyde dehydrogenase domain-containing protein</fullName>
    </recommendedName>
</protein>
<dbReference type="InterPro" id="IPR016161">
    <property type="entry name" value="Ald_DH/histidinol_DH"/>
</dbReference>
<dbReference type="Gene3D" id="3.40.605.10">
    <property type="entry name" value="Aldehyde Dehydrogenase, Chain A, domain 1"/>
    <property type="match status" value="1"/>
</dbReference>
<dbReference type="PANTHER" id="PTHR43111:SF1">
    <property type="entry name" value="ALDEHYDE DEHYDROGENASE B-RELATED"/>
    <property type="match status" value="1"/>
</dbReference>
<evidence type="ECO:0000313" key="3">
    <source>
        <dbReference type="EMBL" id="ETN42316.1"/>
    </source>
</evidence>
<keyword evidence="1" id="KW-1133">Transmembrane helix</keyword>
<dbReference type="SUPFAM" id="SSF53720">
    <property type="entry name" value="ALDH-like"/>
    <property type="match status" value="1"/>
</dbReference>
<keyword evidence="1" id="KW-0812">Transmembrane</keyword>
<feature type="transmembrane region" description="Helical" evidence="1">
    <location>
        <begin position="452"/>
        <end position="475"/>
    </location>
</feature>
<dbReference type="GeneID" id="19968809"/>
<dbReference type="OrthoDB" id="5596991at2759"/>